<keyword evidence="3" id="KW-0268">Exocytosis</keyword>
<name>A0ABD2YZH5_9GENT</name>
<dbReference type="Proteomes" id="UP001630127">
    <property type="component" value="Unassembled WGS sequence"/>
</dbReference>
<evidence type="ECO:0000313" key="5">
    <source>
        <dbReference type="EMBL" id="KAL3511597.1"/>
    </source>
</evidence>
<dbReference type="EMBL" id="JBJUIK010000011">
    <property type="protein sequence ID" value="KAL3511597.1"/>
    <property type="molecule type" value="Genomic_DNA"/>
</dbReference>
<keyword evidence="2 3" id="KW-0813">Transport</keyword>
<keyword evidence="6" id="KW-1185">Reference proteome</keyword>
<protein>
    <recommendedName>
        <fullName evidence="3">Exocyst subunit Exo70 family protein</fullName>
    </recommendedName>
</protein>
<dbReference type="GO" id="GO:0015031">
    <property type="term" value="P:protein transport"/>
    <property type="evidence" value="ECO:0007669"/>
    <property type="project" value="UniProtKB-KW"/>
</dbReference>
<evidence type="ECO:0000259" key="4">
    <source>
        <dbReference type="Pfam" id="PF03081"/>
    </source>
</evidence>
<comment type="similarity">
    <text evidence="1 3">Belongs to the EXO70 family.</text>
</comment>
<proteinExistence type="inferred from homology"/>
<comment type="function">
    <text evidence="3">Component of the exocyst complex.</text>
</comment>
<feature type="domain" description="Exocyst complex subunit Exo70 C-terminal" evidence="4">
    <location>
        <begin position="227"/>
        <end position="600"/>
    </location>
</feature>
<keyword evidence="3" id="KW-0653">Protein transport</keyword>
<evidence type="ECO:0000256" key="1">
    <source>
        <dbReference type="ARBA" id="ARBA00006756"/>
    </source>
</evidence>
<dbReference type="Pfam" id="PF03081">
    <property type="entry name" value="Exo70_C"/>
    <property type="match status" value="1"/>
</dbReference>
<dbReference type="InterPro" id="IPR046364">
    <property type="entry name" value="Exo70_C"/>
</dbReference>
<evidence type="ECO:0000256" key="2">
    <source>
        <dbReference type="ARBA" id="ARBA00022448"/>
    </source>
</evidence>
<reference evidence="5 6" key="1">
    <citation type="submission" date="2024-11" db="EMBL/GenBank/DDBJ databases">
        <title>A near-complete genome assembly of Cinchona calisaya.</title>
        <authorList>
            <person name="Lian D.C."/>
            <person name="Zhao X.W."/>
            <person name="Wei L."/>
        </authorList>
    </citation>
    <scope>NUCLEOTIDE SEQUENCE [LARGE SCALE GENOMIC DNA]</scope>
    <source>
        <tissue evidence="5">Nenye</tissue>
    </source>
</reference>
<accession>A0ABD2YZH5</accession>
<organism evidence="5 6">
    <name type="scientific">Cinchona calisaya</name>
    <dbReference type="NCBI Taxonomy" id="153742"/>
    <lineage>
        <taxon>Eukaryota</taxon>
        <taxon>Viridiplantae</taxon>
        <taxon>Streptophyta</taxon>
        <taxon>Embryophyta</taxon>
        <taxon>Tracheophyta</taxon>
        <taxon>Spermatophyta</taxon>
        <taxon>Magnoliopsida</taxon>
        <taxon>eudicotyledons</taxon>
        <taxon>Gunneridae</taxon>
        <taxon>Pentapetalae</taxon>
        <taxon>asterids</taxon>
        <taxon>lamiids</taxon>
        <taxon>Gentianales</taxon>
        <taxon>Rubiaceae</taxon>
        <taxon>Cinchonoideae</taxon>
        <taxon>Cinchoneae</taxon>
        <taxon>Cinchona</taxon>
    </lineage>
</organism>
<dbReference type="GO" id="GO:0006887">
    <property type="term" value="P:exocytosis"/>
    <property type="evidence" value="ECO:0007669"/>
    <property type="project" value="UniProtKB-KW"/>
</dbReference>
<dbReference type="InterPro" id="IPR016159">
    <property type="entry name" value="Cullin_repeat-like_dom_sf"/>
</dbReference>
<evidence type="ECO:0000256" key="3">
    <source>
        <dbReference type="RuleBase" id="RU365026"/>
    </source>
</evidence>
<evidence type="ECO:0000313" key="6">
    <source>
        <dbReference type="Proteomes" id="UP001630127"/>
    </source>
</evidence>
<dbReference type="InterPro" id="IPR004140">
    <property type="entry name" value="Exo70"/>
</dbReference>
<dbReference type="AlphaFoldDB" id="A0ABD2YZH5"/>
<dbReference type="SUPFAM" id="SSF74788">
    <property type="entry name" value="Cullin repeat-like"/>
    <property type="match status" value="1"/>
</dbReference>
<dbReference type="PANTHER" id="PTHR12542">
    <property type="entry name" value="EXOCYST COMPLEX PROTEIN EXO70"/>
    <property type="match status" value="1"/>
</dbReference>
<gene>
    <name evidence="5" type="ORF">ACH5RR_024314</name>
</gene>
<dbReference type="Gene3D" id="1.20.1280.170">
    <property type="entry name" value="Exocyst complex component Exo70"/>
    <property type="match status" value="1"/>
</dbReference>
<dbReference type="PANTHER" id="PTHR12542:SF7">
    <property type="entry name" value="EXOCYST SUBUNIT EXO70 FAMILY PROTEIN"/>
    <property type="match status" value="1"/>
</dbReference>
<sequence length="625" mass="70975">MTVLFGTQSMASKEEIDGSIFFDSDLQEIDHYLQEFDKIHQSTAEANATNKMRIAMDGLEDNFRYILVAYTTSSNSSNPTDTDCRTSFTDSSFSSTPSPFRFSFSTNISVNESDVYDVPTEELTLSENHMLLSTEESKEGVQKLDFPSIVNVHEGSIVPIQSKAIYYLRCIADRMIASGCPQQRVQQAYRSIRRPVMDSNFLNLGIETLSAQQVKMLEWGSLEKKIKRWIQAAKVCFGMLFANEKMLLDQIFQGLSTADVQEACFLEIVKGMASQLFAFAEVVSTASSRSPDRLFRILDLYEALSGLLPDIETAFEGRYSESIRVQAVETLSKLAKTGRGILERFVRSVFHEISKKPMPGGEIDPLNKYVMDYLVSMAFYKQSLIELIVSKPSPLKLGNIYGADLNMNFVELEGKSPLALHLNLIFGILLSKLDDKSKRYENAPLAHFFMMNNVHFIVEKIERSPELRAMIEGDDVSFRNLIGIFRLAATHYVRSTWARLLNCFREEGLRVSGSYSTGLSRGPLKERFKTFNALFEEVHRTQATWLVPDIQLREELRISILEKLIPAYRSFLGRFGPLIDSARHPENYIKYSVEDLQDAVLSDFFEGCPLSSSERRSRLSWRGLV</sequence>
<comment type="caution">
    <text evidence="5">The sequence shown here is derived from an EMBL/GenBank/DDBJ whole genome shotgun (WGS) entry which is preliminary data.</text>
</comment>